<proteinExistence type="predicted"/>
<gene>
    <name evidence="1" type="ORF">CW751_14390</name>
</gene>
<protein>
    <submittedName>
        <fullName evidence="1">Uncharacterized protein</fullName>
    </submittedName>
</protein>
<evidence type="ECO:0000313" key="1">
    <source>
        <dbReference type="EMBL" id="PKR79603.1"/>
    </source>
</evidence>
<dbReference type="Proteomes" id="UP000236654">
    <property type="component" value="Unassembled WGS sequence"/>
</dbReference>
<accession>A0A2I0QZ46</accession>
<reference evidence="1 2" key="1">
    <citation type="submission" date="2017-12" db="EMBL/GenBank/DDBJ databases">
        <title>The draft genome sequence of Brumimicrobium saltpan LHR20.</title>
        <authorList>
            <person name="Do Z.-J."/>
            <person name="Luo H.-R."/>
        </authorList>
    </citation>
    <scope>NUCLEOTIDE SEQUENCE [LARGE SCALE GENOMIC DNA]</scope>
    <source>
        <strain evidence="1 2">LHR20</strain>
    </source>
</reference>
<name>A0A2I0QZ46_9FLAO</name>
<dbReference type="EMBL" id="PJNI01000023">
    <property type="protein sequence ID" value="PKR79603.1"/>
    <property type="molecule type" value="Genomic_DNA"/>
</dbReference>
<dbReference type="OrthoDB" id="663853at2"/>
<evidence type="ECO:0000313" key="2">
    <source>
        <dbReference type="Proteomes" id="UP000236654"/>
    </source>
</evidence>
<dbReference type="AlphaFoldDB" id="A0A2I0QZ46"/>
<sequence>MRNQLLLDFSQKYKLELKKLKIEKIQNGVPRLFYDGKDLGLVISLTHCGVFGGFSYCPEIPNKR</sequence>
<comment type="caution">
    <text evidence="1">The sequence shown here is derived from an EMBL/GenBank/DDBJ whole genome shotgun (WGS) entry which is preliminary data.</text>
</comment>
<organism evidence="1 2">
    <name type="scientific">Brumimicrobium salinarum</name>
    <dbReference type="NCBI Taxonomy" id="2058658"/>
    <lineage>
        <taxon>Bacteria</taxon>
        <taxon>Pseudomonadati</taxon>
        <taxon>Bacteroidota</taxon>
        <taxon>Flavobacteriia</taxon>
        <taxon>Flavobacteriales</taxon>
        <taxon>Crocinitomicaceae</taxon>
        <taxon>Brumimicrobium</taxon>
    </lineage>
</organism>
<keyword evidence="2" id="KW-1185">Reference proteome</keyword>
<dbReference type="RefSeq" id="WP_101335727.1">
    <property type="nucleotide sequence ID" value="NZ_PJNI01000023.1"/>
</dbReference>